<organism evidence="2 3">
    <name type="scientific">Methylobacterium mesophilicum SR1.6/6</name>
    <dbReference type="NCBI Taxonomy" id="908290"/>
    <lineage>
        <taxon>Bacteria</taxon>
        <taxon>Pseudomonadati</taxon>
        <taxon>Pseudomonadota</taxon>
        <taxon>Alphaproteobacteria</taxon>
        <taxon>Hyphomicrobiales</taxon>
        <taxon>Methylobacteriaceae</taxon>
        <taxon>Methylobacterium</taxon>
    </lineage>
</organism>
<proteinExistence type="predicted"/>
<evidence type="ECO:0008006" key="4">
    <source>
        <dbReference type="Google" id="ProtNLM"/>
    </source>
</evidence>
<name>A0A6B9FCI6_9HYPH</name>
<reference evidence="2 3" key="2">
    <citation type="journal article" date="2013" name="Genome Announc.">
        <title>Draft Genome Sequence of Methylobacterium mesophilicum Strain SR1.6/6, Isolated from Citrus sinensis.</title>
        <authorList>
            <person name="Marinho Almeida D."/>
            <person name="Dini-Andreote F."/>
            <person name="Camargo Neves A.A."/>
            <person name="Juca Ramos R.T."/>
            <person name="Andreote F.D."/>
            <person name="Carneiro A.R."/>
            <person name="Oliveira de Souza Lima A."/>
            <person name="Caracciolo Gomes de Sa P.H."/>
            <person name="Ribeiro Barbosa M.S."/>
            <person name="Araujo W.L."/>
            <person name="Silva A."/>
        </authorList>
    </citation>
    <scope>NUCLEOTIDE SEQUENCE [LARGE SCALE GENOMIC DNA]</scope>
    <source>
        <strain evidence="2 3">SR1.6/6</strain>
    </source>
</reference>
<gene>
    <name evidence="2" type="ORF">MMSR116_02200</name>
</gene>
<dbReference type="RefSeq" id="WP_158168493.1">
    <property type="nucleotide sequence ID" value="NZ_CP043538.1"/>
</dbReference>
<dbReference type="KEGG" id="mmes:MMSR116_02200"/>
<dbReference type="AlphaFoldDB" id="A0A6B9FCI6"/>
<evidence type="ECO:0000313" key="3">
    <source>
        <dbReference type="Proteomes" id="UP000012488"/>
    </source>
</evidence>
<reference evidence="2 3" key="1">
    <citation type="journal article" date="2012" name="Genet. Mol. Biol.">
        <title>Analysis of 16S rRNA and mxaF genes revealing insights into Methylobacterium niche-specific plant association.</title>
        <authorList>
            <person name="Dourado M.N."/>
            <person name="Andreote F.D."/>
            <person name="Dini-Andreote F."/>
            <person name="Conti R."/>
            <person name="Araujo J.M."/>
            <person name="Araujo W.L."/>
        </authorList>
    </citation>
    <scope>NUCLEOTIDE SEQUENCE [LARGE SCALE GENOMIC DNA]</scope>
    <source>
        <strain evidence="2 3">SR1.6/6</strain>
    </source>
</reference>
<evidence type="ECO:0000313" key="2">
    <source>
        <dbReference type="EMBL" id="QGY00847.1"/>
    </source>
</evidence>
<accession>A0A6B9FCI6</accession>
<feature type="region of interest" description="Disordered" evidence="1">
    <location>
        <begin position="1"/>
        <end position="42"/>
    </location>
</feature>
<sequence length="144" mass="15557">MPLIASLPRRHHHRPAGAYSHSWPRYRPLKDGMPPGSSRRDCATELLPTRHRAFSLNCRPACLRGTSGPNHYGPDPLVSDEAALDASGPMQMAPSSAASPAPAGPVRTAVIGELERLGRLRRDGHLSEAEFEVLKAETLAQAHS</sequence>
<dbReference type="EMBL" id="CP043538">
    <property type="protein sequence ID" value="QGY00847.1"/>
    <property type="molecule type" value="Genomic_DNA"/>
</dbReference>
<evidence type="ECO:0000256" key="1">
    <source>
        <dbReference type="SAM" id="MobiDB-lite"/>
    </source>
</evidence>
<protein>
    <recommendedName>
        <fullName evidence="4">SHOCT domain-containing protein</fullName>
    </recommendedName>
</protein>
<dbReference type="Proteomes" id="UP000012488">
    <property type="component" value="Chromosome"/>
</dbReference>